<dbReference type="EMBL" id="FORY01000006">
    <property type="protein sequence ID" value="SFJ57303.1"/>
    <property type="molecule type" value="Genomic_DNA"/>
</dbReference>
<dbReference type="Proteomes" id="UP000183299">
    <property type="component" value="Unassembled WGS sequence"/>
</dbReference>
<dbReference type="InterPro" id="IPR018727">
    <property type="entry name" value="DUF2267"/>
</dbReference>
<sequence length="154" mass="17666">MTIPWSYLHSEQEFASFLKDARDRMGQAIEDDEMAYTAVEGVLQVFRRRLTPPQVIAFGNILPSTLRAMLVYNWRVDAMPLPFGTRSEMIREAQSVRKEHNITPLNVIDATAYALWRHCNHRDLSQVLANIGPEAVTFWEVRGVPPSEIAQRNI</sequence>
<dbReference type="STRING" id="576117.SAMN04488138_106188"/>
<proteinExistence type="predicted"/>
<dbReference type="InterPro" id="IPR038282">
    <property type="entry name" value="DUF2267_sf"/>
</dbReference>
<dbReference type="Pfam" id="PF10025">
    <property type="entry name" value="DUF2267"/>
    <property type="match status" value="1"/>
</dbReference>
<name>A0A1I3SES6_9RHOB</name>
<protein>
    <submittedName>
        <fullName evidence="1">Uncharacterized conserved protein, DUF2267 family</fullName>
    </submittedName>
</protein>
<accession>A0A1I3SES6</accession>
<evidence type="ECO:0000313" key="1">
    <source>
        <dbReference type="EMBL" id="SFJ57303.1"/>
    </source>
</evidence>
<dbReference type="Gene3D" id="1.10.490.110">
    <property type="entry name" value="Uncharacterized conserved protein DUF2267"/>
    <property type="match status" value="1"/>
</dbReference>
<dbReference type="AlphaFoldDB" id="A0A1I3SES6"/>
<gene>
    <name evidence="1" type="ORF">SAMN04488138_106188</name>
</gene>
<dbReference type="OrthoDB" id="20942at2"/>
<dbReference type="RefSeq" id="WP_066606823.1">
    <property type="nucleotide sequence ID" value="NZ_FORY01000006.1"/>
</dbReference>
<evidence type="ECO:0000313" key="2">
    <source>
        <dbReference type="Proteomes" id="UP000183299"/>
    </source>
</evidence>
<dbReference type="GeneID" id="98665322"/>
<reference evidence="1 2" key="1">
    <citation type="submission" date="2016-10" db="EMBL/GenBank/DDBJ databases">
        <authorList>
            <person name="de Groot N.N."/>
        </authorList>
    </citation>
    <scope>NUCLEOTIDE SEQUENCE [LARGE SCALE GENOMIC DNA]</scope>
    <source>
        <strain evidence="1 2">CGMCC 1.8891</strain>
    </source>
</reference>
<keyword evidence="2" id="KW-1185">Reference proteome</keyword>
<organism evidence="1 2">
    <name type="scientific">Celeribacter halophilus</name>
    <dbReference type="NCBI Taxonomy" id="576117"/>
    <lineage>
        <taxon>Bacteria</taxon>
        <taxon>Pseudomonadati</taxon>
        <taxon>Pseudomonadota</taxon>
        <taxon>Alphaproteobacteria</taxon>
        <taxon>Rhodobacterales</taxon>
        <taxon>Roseobacteraceae</taxon>
        <taxon>Celeribacter</taxon>
    </lineage>
</organism>